<keyword evidence="1" id="KW-1133">Transmembrane helix</keyword>
<feature type="transmembrane region" description="Helical" evidence="1">
    <location>
        <begin position="12"/>
        <end position="31"/>
    </location>
</feature>
<feature type="transmembrane region" description="Helical" evidence="1">
    <location>
        <begin position="37"/>
        <end position="61"/>
    </location>
</feature>
<comment type="caution">
    <text evidence="2">The sequence shown here is derived from an EMBL/GenBank/DDBJ whole genome shotgun (WGS) entry which is preliminary data.</text>
</comment>
<evidence type="ECO:0000313" key="2">
    <source>
        <dbReference type="EMBL" id="GAG95431.1"/>
    </source>
</evidence>
<name>X1DG86_9ZZZZ</name>
<sequence length="66" mass="7731">MKSNTPNWFNWKNIISIICVSGTVGISLKWVTVFDRWVYFPFFPDILDASFLIFSVLFLAVKGRKR</sequence>
<dbReference type="AlphaFoldDB" id="X1DG86"/>
<gene>
    <name evidence="2" type="ORF">S01H4_48943</name>
</gene>
<accession>X1DG86</accession>
<protein>
    <submittedName>
        <fullName evidence="2">Uncharacterized protein</fullName>
    </submittedName>
</protein>
<organism evidence="2">
    <name type="scientific">marine sediment metagenome</name>
    <dbReference type="NCBI Taxonomy" id="412755"/>
    <lineage>
        <taxon>unclassified sequences</taxon>
        <taxon>metagenomes</taxon>
        <taxon>ecological metagenomes</taxon>
    </lineage>
</organism>
<keyword evidence="1" id="KW-0812">Transmembrane</keyword>
<keyword evidence="1" id="KW-0472">Membrane</keyword>
<reference evidence="2" key="1">
    <citation type="journal article" date="2014" name="Front. Microbiol.">
        <title>High frequency of phylogenetically diverse reductive dehalogenase-homologous genes in deep subseafloor sedimentary metagenomes.</title>
        <authorList>
            <person name="Kawai M."/>
            <person name="Futagami T."/>
            <person name="Toyoda A."/>
            <person name="Takaki Y."/>
            <person name="Nishi S."/>
            <person name="Hori S."/>
            <person name="Arai W."/>
            <person name="Tsubouchi T."/>
            <person name="Morono Y."/>
            <person name="Uchiyama I."/>
            <person name="Ito T."/>
            <person name="Fujiyama A."/>
            <person name="Inagaki F."/>
            <person name="Takami H."/>
        </authorList>
    </citation>
    <scope>NUCLEOTIDE SEQUENCE</scope>
    <source>
        <strain evidence="2">Expedition CK06-06</strain>
    </source>
</reference>
<dbReference type="EMBL" id="BART01027632">
    <property type="protein sequence ID" value="GAG95431.1"/>
    <property type="molecule type" value="Genomic_DNA"/>
</dbReference>
<evidence type="ECO:0000256" key="1">
    <source>
        <dbReference type="SAM" id="Phobius"/>
    </source>
</evidence>
<proteinExistence type="predicted"/>